<organism evidence="1 2">
    <name type="scientific">Enterospora canceri</name>
    <dbReference type="NCBI Taxonomy" id="1081671"/>
    <lineage>
        <taxon>Eukaryota</taxon>
        <taxon>Fungi</taxon>
        <taxon>Fungi incertae sedis</taxon>
        <taxon>Microsporidia</taxon>
        <taxon>Enterocytozoonidae</taxon>
        <taxon>Enterospora</taxon>
    </lineage>
</organism>
<dbReference type="VEuPathDB" id="MicrosporidiaDB:ECANGB1_1228"/>
<protein>
    <submittedName>
        <fullName evidence="1">Uncharacterized protein</fullName>
    </submittedName>
</protein>
<evidence type="ECO:0000313" key="2">
    <source>
        <dbReference type="Proteomes" id="UP000192639"/>
    </source>
</evidence>
<gene>
    <name evidence="1" type="ORF">ECANGB1_1228</name>
</gene>
<dbReference type="Proteomes" id="UP000192639">
    <property type="component" value="Unassembled WGS sequence"/>
</dbReference>
<accession>A0A1Y1S6J3</accession>
<keyword evidence="2" id="KW-1185">Reference proteome</keyword>
<dbReference type="AlphaFoldDB" id="A0A1Y1S6J3"/>
<name>A0A1Y1S6J3_9MICR</name>
<sequence>MQRKQTKYDIMSLKEKLFVSNFIVKNISKSSIDYNKLLKGEKVELRENFEKQEIKKYFGKQTKRSKKDQREAVCCELSPELHEKMQHMQIYDTLSIIKNIEIDNETQKELEFELFDMCVNMDYLDYMCVLRDIYDACIHTENIFNYFLVRLFSRTTFIRNLNQKLQHMGRSNEFFQFLDVVIETKPVITVYTEDITFYKDLFRTPDGISLGVFLLLNNPHFAKIFDKILCDGDNLAQNSDQLDNLKKLVSRFNRK</sequence>
<reference evidence="1 2" key="1">
    <citation type="journal article" date="2017" name="Environ. Microbiol.">
        <title>Decay of the glycolytic pathway and adaptation to intranuclear parasitism within Enterocytozoonidae microsporidia.</title>
        <authorList>
            <person name="Wiredu Boakye D."/>
            <person name="Jaroenlak P."/>
            <person name="Prachumwat A."/>
            <person name="Williams T.A."/>
            <person name="Bateman K.S."/>
            <person name="Itsathitphaisarn O."/>
            <person name="Sritunyalucksana K."/>
            <person name="Paszkiewicz K.H."/>
            <person name="Moore K.A."/>
            <person name="Stentiford G.D."/>
            <person name="Williams B.A."/>
        </authorList>
    </citation>
    <scope>NUCLEOTIDE SEQUENCE [LARGE SCALE GENOMIC DNA]</scope>
    <source>
        <strain evidence="1 2">GB1</strain>
    </source>
</reference>
<comment type="caution">
    <text evidence="1">The sequence shown here is derived from an EMBL/GenBank/DDBJ whole genome shotgun (WGS) entry which is preliminary data.</text>
</comment>
<proteinExistence type="predicted"/>
<evidence type="ECO:0000313" key="1">
    <source>
        <dbReference type="EMBL" id="ORD94060.1"/>
    </source>
</evidence>
<dbReference type="OrthoDB" id="2190237at2759"/>
<dbReference type="EMBL" id="LWDP01000034">
    <property type="protein sequence ID" value="ORD94060.1"/>
    <property type="molecule type" value="Genomic_DNA"/>
</dbReference>